<evidence type="ECO:0000256" key="1">
    <source>
        <dbReference type="SAM" id="MobiDB-lite"/>
    </source>
</evidence>
<comment type="caution">
    <text evidence="2">The sequence shown here is derived from an EMBL/GenBank/DDBJ whole genome shotgun (WGS) entry which is preliminary data.</text>
</comment>
<accession>A0ABQ4ZY89</accession>
<gene>
    <name evidence="2" type="ORF">Tco_0801950</name>
</gene>
<organism evidence="2 3">
    <name type="scientific">Tanacetum coccineum</name>
    <dbReference type="NCBI Taxonomy" id="301880"/>
    <lineage>
        <taxon>Eukaryota</taxon>
        <taxon>Viridiplantae</taxon>
        <taxon>Streptophyta</taxon>
        <taxon>Embryophyta</taxon>
        <taxon>Tracheophyta</taxon>
        <taxon>Spermatophyta</taxon>
        <taxon>Magnoliopsida</taxon>
        <taxon>eudicotyledons</taxon>
        <taxon>Gunneridae</taxon>
        <taxon>Pentapetalae</taxon>
        <taxon>asterids</taxon>
        <taxon>campanulids</taxon>
        <taxon>Asterales</taxon>
        <taxon>Asteraceae</taxon>
        <taxon>Asteroideae</taxon>
        <taxon>Anthemideae</taxon>
        <taxon>Anthemidinae</taxon>
        <taxon>Tanacetum</taxon>
    </lineage>
</organism>
<evidence type="ECO:0000313" key="2">
    <source>
        <dbReference type="EMBL" id="GJS94982.1"/>
    </source>
</evidence>
<sequence>MTLKPNAAEIPIKIGTKGTVGSLMMKEIEYFNKLGVHTHKHTLQLPQEATKPSHSQPKHKLDSLTTTAKNKKRSNKFLPSICSAIDVADHNGPKMVSGFSYRTVMTKNSELDIDQT</sequence>
<reference evidence="2" key="1">
    <citation type="journal article" date="2022" name="Int. J. Mol. Sci.">
        <title>Draft Genome of Tanacetum Coccineum: Genomic Comparison of Closely Related Tanacetum-Family Plants.</title>
        <authorList>
            <person name="Yamashiro T."/>
            <person name="Shiraishi A."/>
            <person name="Nakayama K."/>
            <person name="Satake H."/>
        </authorList>
    </citation>
    <scope>NUCLEOTIDE SEQUENCE</scope>
</reference>
<protein>
    <submittedName>
        <fullName evidence="2">Uncharacterized protein</fullName>
    </submittedName>
</protein>
<feature type="region of interest" description="Disordered" evidence="1">
    <location>
        <begin position="46"/>
        <end position="71"/>
    </location>
</feature>
<proteinExistence type="predicted"/>
<dbReference type="EMBL" id="BQNB010011774">
    <property type="protein sequence ID" value="GJS94982.1"/>
    <property type="molecule type" value="Genomic_DNA"/>
</dbReference>
<keyword evidence="3" id="KW-1185">Reference proteome</keyword>
<dbReference type="PANTHER" id="PTHR35131:SF1">
    <property type="entry name" value="EXPRESSED PROTEIN"/>
    <property type="match status" value="1"/>
</dbReference>
<name>A0ABQ4ZY89_9ASTR</name>
<evidence type="ECO:0000313" key="3">
    <source>
        <dbReference type="Proteomes" id="UP001151760"/>
    </source>
</evidence>
<dbReference type="Proteomes" id="UP001151760">
    <property type="component" value="Unassembled WGS sequence"/>
</dbReference>
<dbReference type="PANTHER" id="PTHR35131">
    <property type="entry name" value="EXPRESSED PROTEIN"/>
    <property type="match status" value="1"/>
</dbReference>
<feature type="compositionally biased region" description="Polar residues" evidence="1">
    <location>
        <begin position="46"/>
        <end position="55"/>
    </location>
</feature>
<reference evidence="2" key="2">
    <citation type="submission" date="2022-01" db="EMBL/GenBank/DDBJ databases">
        <authorList>
            <person name="Yamashiro T."/>
            <person name="Shiraishi A."/>
            <person name="Satake H."/>
            <person name="Nakayama K."/>
        </authorList>
    </citation>
    <scope>NUCLEOTIDE SEQUENCE</scope>
</reference>